<comment type="caution">
    <text evidence="1">The sequence shown here is derived from an EMBL/GenBank/DDBJ whole genome shotgun (WGS) entry which is preliminary data.</text>
</comment>
<reference evidence="1" key="1">
    <citation type="journal article" date="2023" name="Mol. Phylogenet. Evol.">
        <title>Genome-scale phylogeny and comparative genomics of the fungal order Sordariales.</title>
        <authorList>
            <person name="Hensen N."/>
            <person name="Bonometti L."/>
            <person name="Westerberg I."/>
            <person name="Brannstrom I.O."/>
            <person name="Guillou S."/>
            <person name="Cros-Aarteil S."/>
            <person name="Calhoun S."/>
            <person name="Haridas S."/>
            <person name="Kuo A."/>
            <person name="Mondo S."/>
            <person name="Pangilinan J."/>
            <person name="Riley R."/>
            <person name="LaButti K."/>
            <person name="Andreopoulos B."/>
            <person name="Lipzen A."/>
            <person name="Chen C."/>
            <person name="Yan M."/>
            <person name="Daum C."/>
            <person name="Ng V."/>
            <person name="Clum A."/>
            <person name="Steindorff A."/>
            <person name="Ohm R.A."/>
            <person name="Martin F."/>
            <person name="Silar P."/>
            <person name="Natvig D.O."/>
            <person name="Lalanne C."/>
            <person name="Gautier V."/>
            <person name="Ament-Velasquez S.L."/>
            <person name="Kruys A."/>
            <person name="Hutchinson M.I."/>
            <person name="Powell A.J."/>
            <person name="Barry K."/>
            <person name="Miller A.N."/>
            <person name="Grigoriev I.V."/>
            <person name="Debuchy R."/>
            <person name="Gladieux P."/>
            <person name="Hiltunen Thoren M."/>
            <person name="Johannesson H."/>
        </authorList>
    </citation>
    <scope>NUCLEOTIDE SEQUENCE</scope>
    <source>
        <strain evidence="1">CBS 123565</strain>
    </source>
</reference>
<organism evidence="1 2">
    <name type="scientific">Trichocladium antarcticum</name>
    <dbReference type="NCBI Taxonomy" id="1450529"/>
    <lineage>
        <taxon>Eukaryota</taxon>
        <taxon>Fungi</taxon>
        <taxon>Dikarya</taxon>
        <taxon>Ascomycota</taxon>
        <taxon>Pezizomycotina</taxon>
        <taxon>Sordariomycetes</taxon>
        <taxon>Sordariomycetidae</taxon>
        <taxon>Sordariales</taxon>
        <taxon>Chaetomiaceae</taxon>
        <taxon>Trichocladium</taxon>
    </lineage>
</organism>
<dbReference type="AlphaFoldDB" id="A0AAN6UH58"/>
<reference evidence="1" key="2">
    <citation type="submission" date="2023-05" db="EMBL/GenBank/DDBJ databases">
        <authorList>
            <consortium name="Lawrence Berkeley National Laboratory"/>
            <person name="Steindorff A."/>
            <person name="Hensen N."/>
            <person name="Bonometti L."/>
            <person name="Westerberg I."/>
            <person name="Brannstrom I.O."/>
            <person name="Guillou S."/>
            <person name="Cros-Aarteil S."/>
            <person name="Calhoun S."/>
            <person name="Haridas S."/>
            <person name="Kuo A."/>
            <person name="Mondo S."/>
            <person name="Pangilinan J."/>
            <person name="Riley R."/>
            <person name="Labutti K."/>
            <person name="Andreopoulos B."/>
            <person name="Lipzen A."/>
            <person name="Chen C."/>
            <person name="Yanf M."/>
            <person name="Daum C."/>
            <person name="Ng V."/>
            <person name="Clum A."/>
            <person name="Ohm R."/>
            <person name="Martin F."/>
            <person name="Silar P."/>
            <person name="Natvig D."/>
            <person name="Lalanne C."/>
            <person name="Gautier V."/>
            <person name="Ament-Velasquez S.L."/>
            <person name="Kruys A."/>
            <person name="Hutchinson M.I."/>
            <person name="Powell A.J."/>
            <person name="Barry K."/>
            <person name="Miller A.N."/>
            <person name="Grigoriev I.V."/>
            <person name="Debuchy R."/>
            <person name="Gladieux P."/>
            <person name="Thoren M.H."/>
            <person name="Johannesson H."/>
        </authorList>
    </citation>
    <scope>NUCLEOTIDE SEQUENCE</scope>
    <source>
        <strain evidence="1">CBS 123565</strain>
    </source>
</reference>
<dbReference type="EMBL" id="MU853414">
    <property type="protein sequence ID" value="KAK4132932.1"/>
    <property type="molecule type" value="Genomic_DNA"/>
</dbReference>
<sequence>MAWCGDAWVRGRFTPYIRGCAPSMQVTTPRTPQISDAGCSHGVVRGSAIRPPGLHALACWARLPAHAGSGLVIILFCASAICVSIVSTPGPVRGATGRCGEDRGGRNWAASELMSGTLLRWIGARGVLSHDSALAVPDIG</sequence>
<accession>A0AAN6UH58</accession>
<gene>
    <name evidence="1" type="ORF">BT67DRAFT_65306</name>
</gene>
<protein>
    <submittedName>
        <fullName evidence="1">Uncharacterized protein</fullName>
    </submittedName>
</protein>
<evidence type="ECO:0000313" key="2">
    <source>
        <dbReference type="Proteomes" id="UP001304895"/>
    </source>
</evidence>
<name>A0AAN6UH58_9PEZI</name>
<evidence type="ECO:0000313" key="1">
    <source>
        <dbReference type="EMBL" id="KAK4132932.1"/>
    </source>
</evidence>
<keyword evidence="2" id="KW-1185">Reference proteome</keyword>
<dbReference type="Proteomes" id="UP001304895">
    <property type="component" value="Unassembled WGS sequence"/>
</dbReference>
<proteinExistence type="predicted"/>